<name>A0ABM1L348_GEKJA</name>
<dbReference type="InterPro" id="IPR050314">
    <property type="entry name" value="Glycosyl_Hydrlase_18"/>
</dbReference>
<keyword evidence="10" id="KW-0053">Apoptosis</keyword>
<keyword evidence="13" id="KW-0325">Glycoprotein</keyword>
<evidence type="ECO:0000259" key="16">
    <source>
        <dbReference type="PROSITE" id="PS51910"/>
    </source>
</evidence>
<evidence type="ECO:0000256" key="10">
    <source>
        <dbReference type="ARBA" id="ARBA00022703"/>
    </source>
</evidence>
<dbReference type="InterPro" id="IPR029070">
    <property type="entry name" value="Chitinase_insertion_sf"/>
</dbReference>
<evidence type="ECO:0000256" key="3">
    <source>
        <dbReference type="ARBA" id="ARBA00004496"/>
    </source>
</evidence>
<evidence type="ECO:0000256" key="2">
    <source>
        <dbReference type="ARBA" id="ARBA00004240"/>
    </source>
</evidence>
<proteinExistence type="inferred from homology"/>
<feature type="domain" description="GH18" evidence="16">
    <location>
        <begin position="22"/>
        <end position="385"/>
    </location>
</feature>
<dbReference type="Gene3D" id="3.20.20.80">
    <property type="entry name" value="Glycosidases"/>
    <property type="match status" value="1"/>
</dbReference>
<keyword evidence="9" id="KW-0929">Antimicrobial</keyword>
<keyword evidence="12" id="KW-1015">Disulfide bond</keyword>
<keyword evidence="11" id="KW-0256">Endoplasmic reticulum</keyword>
<evidence type="ECO:0000256" key="15">
    <source>
        <dbReference type="SAM" id="SignalP"/>
    </source>
</evidence>
<evidence type="ECO:0000256" key="9">
    <source>
        <dbReference type="ARBA" id="ARBA00022529"/>
    </source>
</evidence>
<keyword evidence="14" id="KW-0395">Inflammatory response</keyword>
<feature type="signal peptide" evidence="15">
    <location>
        <begin position="1"/>
        <end position="21"/>
    </location>
</feature>
<dbReference type="InterPro" id="IPR017853">
    <property type="entry name" value="GH"/>
</dbReference>
<accession>A0ABM1L348</accession>
<evidence type="ECO:0000256" key="11">
    <source>
        <dbReference type="ARBA" id="ARBA00022824"/>
    </source>
</evidence>
<keyword evidence="8" id="KW-0964">Secreted</keyword>
<evidence type="ECO:0000256" key="8">
    <source>
        <dbReference type="ARBA" id="ARBA00022525"/>
    </source>
</evidence>
<dbReference type="CDD" id="cd02872">
    <property type="entry name" value="GH18_chitolectin_chitotriosidase"/>
    <property type="match status" value="1"/>
</dbReference>
<evidence type="ECO:0000256" key="12">
    <source>
        <dbReference type="ARBA" id="ARBA00023157"/>
    </source>
</evidence>
<sequence>MGQASIWAGLVALIFLQSVSTYKLICYYTNWSQYRQQGGRFVPETIDANLCTHIIYAFANVSSDQINHAQWNDDSTYESLNRLKTTNPQLKILLSAGGYGDGSKPFSKIAASPVRRLNFVKSVVRYLRENNFDGFDLDWVFPEEGDKKRLVNLVKDLSIQFKREAVKERNEKLILSVAVQAGREAMDKGYDIRAISESADFINFLSFDFHGFWDGATGHGSPLYKGKNDFGSSSYYNVDYSVKYLKTKGAPAEKIMMGISTFGRTFTLASRQTGVGVMISGPGTPGAITQEAKTGMLSYFEICEFNHGAMKERIEEQAVPYSHKGNQWVGYEDVMSVQAKVQYMKENNLGGIMIWALDLDDFSGSACHQGNYPLIGAVKEELNKKS</sequence>
<evidence type="ECO:0000256" key="14">
    <source>
        <dbReference type="ARBA" id="ARBA00023198"/>
    </source>
</evidence>
<dbReference type="GeneID" id="107121890"/>
<dbReference type="Pfam" id="PF00704">
    <property type="entry name" value="Glyco_hydro_18"/>
    <property type="match status" value="1"/>
</dbReference>
<dbReference type="InterPro" id="IPR011583">
    <property type="entry name" value="Chitinase_II/V-like_cat"/>
</dbReference>
<dbReference type="Proteomes" id="UP000694871">
    <property type="component" value="Unplaced"/>
</dbReference>
<dbReference type="InterPro" id="IPR001223">
    <property type="entry name" value="Glyco_hydro18_cat"/>
</dbReference>
<comment type="subcellular location">
    <subcellularLocation>
        <location evidence="3">Cytoplasm</location>
    </subcellularLocation>
    <subcellularLocation>
        <location evidence="2">Endoplasmic reticulum</location>
    </subcellularLocation>
    <subcellularLocation>
        <location evidence="1">Secreted</location>
        <location evidence="1">Extracellular space</location>
    </subcellularLocation>
</comment>
<keyword evidence="17" id="KW-1185">Reference proteome</keyword>
<evidence type="ECO:0000313" key="18">
    <source>
        <dbReference type="RefSeq" id="XP_015280385.1"/>
    </source>
</evidence>
<dbReference type="SUPFAM" id="SSF51445">
    <property type="entry name" value="(Trans)glycosidases"/>
    <property type="match status" value="1"/>
</dbReference>
<feature type="chain" id="PRO_5045195001" description="Chitinase-3-like protein 1" evidence="15">
    <location>
        <begin position="22"/>
        <end position="386"/>
    </location>
</feature>
<organism evidence="17 18">
    <name type="scientific">Gekko japonicus</name>
    <name type="common">Schlegel's Japanese gecko</name>
    <dbReference type="NCBI Taxonomy" id="146911"/>
    <lineage>
        <taxon>Eukaryota</taxon>
        <taxon>Metazoa</taxon>
        <taxon>Chordata</taxon>
        <taxon>Craniata</taxon>
        <taxon>Vertebrata</taxon>
        <taxon>Euteleostomi</taxon>
        <taxon>Lepidosauria</taxon>
        <taxon>Squamata</taxon>
        <taxon>Bifurcata</taxon>
        <taxon>Gekkota</taxon>
        <taxon>Gekkonidae</taxon>
        <taxon>Gekkoninae</taxon>
        <taxon>Gekko</taxon>
    </lineage>
</organism>
<dbReference type="PROSITE" id="PS51910">
    <property type="entry name" value="GH18_2"/>
    <property type="match status" value="1"/>
</dbReference>
<reference evidence="18" key="1">
    <citation type="submission" date="2025-08" db="UniProtKB">
        <authorList>
            <consortium name="RefSeq"/>
        </authorList>
    </citation>
    <scope>IDENTIFICATION</scope>
</reference>
<keyword evidence="7" id="KW-0963">Cytoplasm</keyword>
<protein>
    <recommendedName>
        <fullName evidence="6">Chitinase-3-like protein 1</fullName>
    </recommendedName>
</protein>
<dbReference type="Gene3D" id="3.10.50.10">
    <property type="match status" value="1"/>
</dbReference>
<evidence type="ECO:0000256" key="1">
    <source>
        <dbReference type="ARBA" id="ARBA00004239"/>
    </source>
</evidence>
<comment type="subunit">
    <text evidence="5">Monomer.</text>
</comment>
<evidence type="ECO:0000256" key="13">
    <source>
        <dbReference type="ARBA" id="ARBA00023180"/>
    </source>
</evidence>
<evidence type="ECO:0000256" key="7">
    <source>
        <dbReference type="ARBA" id="ARBA00022490"/>
    </source>
</evidence>
<evidence type="ECO:0000256" key="4">
    <source>
        <dbReference type="ARBA" id="ARBA00009336"/>
    </source>
</evidence>
<comment type="similarity">
    <text evidence="4">Belongs to the glycosyl hydrolase 18 family.</text>
</comment>
<dbReference type="PANTHER" id="PTHR11177">
    <property type="entry name" value="CHITINASE"/>
    <property type="match status" value="1"/>
</dbReference>
<dbReference type="SUPFAM" id="SSF54556">
    <property type="entry name" value="Chitinase insertion domain"/>
    <property type="match status" value="1"/>
</dbReference>
<dbReference type="SMART" id="SM00636">
    <property type="entry name" value="Glyco_18"/>
    <property type="match status" value="1"/>
</dbReference>
<gene>
    <name evidence="18" type="primary">LOC107121890</name>
</gene>
<dbReference type="RefSeq" id="XP_015280385.1">
    <property type="nucleotide sequence ID" value="XM_015424899.1"/>
</dbReference>
<evidence type="ECO:0000256" key="5">
    <source>
        <dbReference type="ARBA" id="ARBA00011245"/>
    </source>
</evidence>
<evidence type="ECO:0000256" key="6">
    <source>
        <dbReference type="ARBA" id="ARBA00017545"/>
    </source>
</evidence>
<evidence type="ECO:0000313" key="17">
    <source>
        <dbReference type="Proteomes" id="UP000694871"/>
    </source>
</evidence>
<keyword evidence="15" id="KW-0732">Signal</keyword>
<dbReference type="PANTHER" id="PTHR11177:SF202">
    <property type="entry name" value="CHITINASE-3-LIKE PROTEIN 1"/>
    <property type="match status" value="1"/>
</dbReference>